<dbReference type="InParanoid" id="Q3Z7Q9"/>
<dbReference type="AlphaFoldDB" id="Q3Z7Q9"/>
<name>Q3Z7Q9_DEHM1</name>
<protein>
    <submittedName>
        <fullName evidence="1">Uncharacterized protein</fullName>
    </submittedName>
</protein>
<dbReference type="KEGG" id="det:DET1022"/>
<sequence>MKRALFLPVCFYLVFKAKVRCRNKSNFLPF</sequence>
<evidence type="ECO:0000313" key="2">
    <source>
        <dbReference type="Proteomes" id="UP000008289"/>
    </source>
</evidence>
<evidence type="ECO:0000313" key="1">
    <source>
        <dbReference type="EMBL" id="AAW39735.1"/>
    </source>
</evidence>
<dbReference type="EMBL" id="CP000027">
    <property type="protein sequence ID" value="AAW39735.1"/>
    <property type="molecule type" value="Genomic_DNA"/>
</dbReference>
<accession>Q3Z7Q9</accession>
<keyword evidence="2" id="KW-1185">Reference proteome</keyword>
<dbReference type="Proteomes" id="UP000008289">
    <property type="component" value="Chromosome"/>
</dbReference>
<proteinExistence type="predicted"/>
<organism evidence="1 2">
    <name type="scientific">Dehalococcoides mccartyi (strain ATCC BAA-2266 / KCTC 15142 / 195)</name>
    <name type="common">Dehalococcoides ethenogenes (strain 195)</name>
    <dbReference type="NCBI Taxonomy" id="243164"/>
    <lineage>
        <taxon>Bacteria</taxon>
        <taxon>Bacillati</taxon>
        <taxon>Chloroflexota</taxon>
        <taxon>Dehalococcoidia</taxon>
        <taxon>Dehalococcoidales</taxon>
        <taxon>Dehalococcoidaceae</taxon>
        <taxon>Dehalococcoides</taxon>
    </lineage>
</organism>
<reference evidence="1 2" key="1">
    <citation type="journal article" date="2005" name="Science">
        <title>Genome sequence of the PCE-dechlorinating bacterium Dehalococcoides ethenogenes.</title>
        <authorList>
            <person name="Seshadri R."/>
            <person name="Adrian L."/>
            <person name="Fouts D.E."/>
            <person name="Eisen J.A."/>
            <person name="Phillippy A.M."/>
            <person name="Methe B.A."/>
            <person name="Ward N.L."/>
            <person name="Nelson W.C."/>
            <person name="Deboy R.T."/>
            <person name="Khouri H.M."/>
            <person name="Kolonay J.F."/>
            <person name="Dodson R.J."/>
            <person name="Daugherty S.C."/>
            <person name="Brinkac L.M."/>
            <person name="Sullivan S.A."/>
            <person name="Madupu R."/>
            <person name="Nelson K.E."/>
            <person name="Kang K.H."/>
            <person name="Impraim M."/>
            <person name="Tran K."/>
            <person name="Robinson J.M."/>
            <person name="Forberger H.A."/>
            <person name="Fraser C.M."/>
            <person name="Zinder S.H."/>
            <person name="Heidelberg J.F."/>
        </authorList>
    </citation>
    <scope>NUCLEOTIDE SEQUENCE [LARGE SCALE GENOMIC DNA]</scope>
    <source>
        <strain evidence="2">ATCC BAA-2266 / KCTC 15142 / 195</strain>
    </source>
</reference>
<gene>
    <name evidence="1" type="ordered locus">DET1022</name>
</gene>
<dbReference type="HOGENOM" id="CLU_3403127_0_0_0"/>